<feature type="transmembrane region" description="Helical" evidence="1">
    <location>
        <begin position="82"/>
        <end position="104"/>
    </location>
</feature>
<keyword evidence="3" id="KW-1185">Reference proteome</keyword>
<dbReference type="Proteomes" id="UP000625804">
    <property type="component" value="Unassembled WGS sequence"/>
</dbReference>
<dbReference type="InterPro" id="IPR014203">
    <property type="entry name" value="Spore_V_AC"/>
</dbReference>
<keyword evidence="1" id="KW-0472">Membrane</keyword>
<feature type="transmembrane region" description="Helical" evidence="1">
    <location>
        <begin position="20"/>
        <end position="44"/>
    </location>
</feature>
<dbReference type="PANTHER" id="PTHR38450">
    <property type="entry name" value="STAGE V SPORULATION PROTEIN AC-RELATED"/>
    <property type="match status" value="1"/>
</dbReference>
<accession>A0A8J8KD95</accession>
<organism evidence="2 3">
    <name type="scientific">Calidifontibacillus erzurumensis</name>
    <dbReference type="NCBI Taxonomy" id="2741433"/>
    <lineage>
        <taxon>Bacteria</taxon>
        <taxon>Bacillati</taxon>
        <taxon>Bacillota</taxon>
        <taxon>Bacilli</taxon>
        <taxon>Bacillales</taxon>
        <taxon>Bacillaceae</taxon>
        <taxon>Calidifontibacillus/Schinkia group</taxon>
        <taxon>Calidifontibacillus</taxon>
    </lineage>
</organism>
<evidence type="ECO:0000313" key="2">
    <source>
        <dbReference type="EMBL" id="NSL50455.1"/>
    </source>
</evidence>
<reference evidence="2" key="1">
    <citation type="submission" date="2020-06" db="EMBL/GenBank/DDBJ databases">
        <title>A novel thermopfilic bacterium from Erzurum, Turkey.</title>
        <authorList>
            <person name="Adiguzel A."/>
            <person name="Ay H."/>
            <person name="Baltaci M.O."/>
        </authorList>
    </citation>
    <scope>NUCLEOTIDE SEQUENCE</scope>
    <source>
        <strain evidence="2">P2</strain>
    </source>
</reference>
<keyword evidence="1" id="KW-1133">Transmembrane helix</keyword>
<evidence type="ECO:0000256" key="1">
    <source>
        <dbReference type="SAM" id="Phobius"/>
    </source>
</evidence>
<comment type="caution">
    <text evidence="2">The sequence shown here is derived from an EMBL/GenBank/DDBJ whole genome shotgun (WGS) entry which is preliminary data.</text>
</comment>
<gene>
    <name evidence="2" type="primary">spoVAC</name>
    <name evidence="2" type="ORF">HR057_01610</name>
</gene>
<dbReference type="PANTHER" id="PTHR38450:SF1">
    <property type="entry name" value="STAGE V SPORULATION PROTEIN AC"/>
    <property type="match status" value="1"/>
</dbReference>
<dbReference type="EMBL" id="JABTTE010000001">
    <property type="protein sequence ID" value="NSL50455.1"/>
    <property type="molecule type" value="Genomic_DNA"/>
</dbReference>
<sequence>MTKENYKEQIKLFQPKLPRFMNGIKAFFIGGIICLGGQVVHNIYQDFFQLSEIHASYFTIITFIVITTLLTGLGIFDKIGQFAGAGTLILVTGFANAIISAALEHKSEGPVLGIANNMFKIAGSVLVYGVVAATIVGIISMAVNHFWV</sequence>
<feature type="transmembrane region" description="Helical" evidence="1">
    <location>
        <begin position="125"/>
        <end position="147"/>
    </location>
</feature>
<dbReference type="Pfam" id="PF03862">
    <property type="entry name" value="SpoVAC_SpoVAEB"/>
    <property type="match status" value="1"/>
</dbReference>
<dbReference type="NCBIfam" id="TIGR02838">
    <property type="entry name" value="spore_V_AC"/>
    <property type="match status" value="1"/>
</dbReference>
<feature type="transmembrane region" description="Helical" evidence="1">
    <location>
        <begin position="56"/>
        <end position="76"/>
    </location>
</feature>
<dbReference type="InterPro" id="IPR005562">
    <property type="entry name" value="SpoVA"/>
</dbReference>
<keyword evidence="1" id="KW-0812">Transmembrane</keyword>
<dbReference type="AlphaFoldDB" id="A0A8J8KD95"/>
<evidence type="ECO:0000313" key="3">
    <source>
        <dbReference type="Proteomes" id="UP000625804"/>
    </source>
</evidence>
<proteinExistence type="predicted"/>
<protein>
    <submittedName>
        <fullName evidence="2">Stage V sporulation protein AC</fullName>
    </submittedName>
</protein>
<name>A0A8J8KD95_9BACI</name>